<feature type="signal peptide" evidence="1">
    <location>
        <begin position="1"/>
        <end position="23"/>
    </location>
</feature>
<dbReference type="Proteomes" id="UP001227126">
    <property type="component" value="Unassembled WGS sequence"/>
</dbReference>
<keyword evidence="3" id="KW-1185">Reference proteome</keyword>
<evidence type="ECO:0000313" key="3">
    <source>
        <dbReference type="Proteomes" id="UP001227126"/>
    </source>
</evidence>
<feature type="chain" id="PRO_5046155558" evidence="1">
    <location>
        <begin position="24"/>
        <end position="1058"/>
    </location>
</feature>
<dbReference type="EMBL" id="JASNJE010000045">
    <property type="protein sequence ID" value="MDK3075648.1"/>
    <property type="molecule type" value="Genomic_DNA"/>
</dbReference>
<protein>
    <submittedName>
        <fullName evidence="2">Uncharacterized protein</fullName>
    </submittedName>
</protein>
<evidence type="ECO:0000256" key="1">
    <source>
        <dbReference type="SAM" id="SignalP"/>
    </source>
</evidence>
<gene>
    <name evidence="2" type="ORF">QO034_21510</name>
</gene>
<keyword evidence="1" id="KW-0732">Signal</keyword>
<organism evidence="2 3">
    <name type="scientific">Sedimentitalea xiamensis</name>
    <dbReference type="NCBI Taxonomy" id="3050037"/>
    <lineage>
        <taxon>Bacteria</taxon>
        <taxon>Pseudomonadati</taxon>
        <taxon>Pseudomonadota</taxon>
        <taxon>Alphaproteobacteria</taxon>
        <taxon>Rhodobacterales</taxon>
        <taxon>Paracoccaceae</taxon>
        <taxon>Sedimentitalea</taxon>
    </lineage>
</organism>
<dbReference type="RefSeq" id="WP_284487568.1">
    <property type="nucleotide sequence ID" value="NZ_JASNJE010000045.1"/>
</dbReference>
<proteinExistence type="predicted"/>
<comment type="caution">
    <text evidence="2">The sequence shown here is derived from an EMBL/GenBank/DDBJ whole genome shotgun (WGS) entry which is preliminary data.</text>
</comment>
<sequence length="1058" mass="114958">MNGSRKIRRLIWVGILWPAALFAQQLVTEDAPDWTYRYVCQSPVNRAPERMSFEVLPDRADNLLIRTGTYDTEGNWTLEAEDWTLYRVRPFLGSGCTGISAPRYFRVSDEVARVSSGSTSFPADARDAYGNLLLNVLIPGGQEFSPSVTGDVTAARYVEQTEQSGRIADIAVSTGSPPLGITPDDLDAIAEGERRSGLRWLQLDDGRYAMALCQADCGALGRIPTITLVGVRIDGERQQLVEQHLFRYAMGDCRQLSENPDMFSTSTYAKPNANTGRMDWPKVPIPPDLATANDQVCLRGFSTGGWSENIPRLAPSLSHVVFYWGATRPGAMTGPAATIVDQFGAQTVRDPVSEESATDIAQLQTVIVEVRREGVPAGMLSEELALTIGDGDKTEPEPLVFDEGTDTANVPFVIDPEEFDGLVACRIRAPGTDAQVLLERYCLNVTADGDVAVESMTLRPQRHVVVQPEDALTGRDLTKDESVAIRVFGGALGTAGERLSSITFTDWTARETTLLATDIGLDEPLSDLDCQLIRPAHLELPPGGCRLSDAYSLDSYFYQPAPPPATKLERREVAVSIPLDLSSLPSVLRKRLQTASEPQFYEGRVRLFAPHNLEAPLITREIAFESGGSQEITTPILPIADEKLDIEVSPKPPFDAWIEPAKALVGSADFLATENGEGPFNAVWTGKPVRLTPRGRLIDMADIRIAMHSKADGAPEPILCSDIALSVRPDGPNLRLFQVMEGRGTLPARSPDGLPFYQPTPDKKRHDILQVPRDGSAEITLGRSALDCVLSGQTTLDDEGRANVAVDSPRPIIAFVGTSLSGDAGRAALQSIGASSSLDQQFFWDRMVNLAVTANDVVTSSKSLVFERPRLLIVLQRVRGGFEAIATARDGNPMFHGASASDIQDKIRSAAVELSGGRQDNRQETVAAQPATLLAKMAELRQENAVNWDTRDPSGPVIAPVLAVNIRAEELGFGVCREFDDLDASLSETPADNLIVIALSPDGSVCGDSTWDRVTVLPITLQDMRNNYGNVANRFSLAYEGALERIDRTIRANNLKDG</sequence>
<reference evidence="2 3" key="1">
    <citation type="submission" date="2023-05" db="EMBL/GenBank/DDBJ databases">
        <title>Sedimentitalea sp. nov. JM2-8.</title>
        <authorList>
            <person name="Huang J."/>
        </authorList>
    </citation>
    <scope>NUCLEOTIDE SEQUENCE [LARGE SCALE GENOMIC DNA]</scope>
    <source>
        <strain evidence="2 3">JM2-8</strain>
    </source>
</reference>
<accession>A0ABT7FL90</accession>
<name>A0ABT7FL90_9RHOB</name>
<evidence type="ECO:0000313" key="2">
    <source>
        <dbReference type="EMBL" id="MDK3075648.1"/>
    </source>
</evidence>